<gene>
    <name evidence="2" type="ORF">DAKH74_034240</name>
</gene>
<dbReference type="EMBL" id="BTGD01000010">
    <property type="protein sequence ID" value="GMM56808.1"/>
    <property type="molecule type" value="Genomic_DNA"/>
</dbReference>
<name>A0AAV5RZB3_MAUHU</name>
<dbReference type="AlphaFoldDB" id="A0AAV5RZB3"/>
<protein>
    <submittedName>
        <fullName evidence="2">Bop3 protein</fullName>
    </submittedName>
</protein>
<evidence type="ECO:0000313" key="3">
    <source>
        <dbReference type="Proteomes" id="UP001377567"/>
    </source>
</evidence>
<feature type="compositionally biased region" description="Low complexity" evidence="1">
    <location>
        <begin position="343"/>
        <end position="354"/>
    </location>
</feature>
<feature type="region of interest" description="Disordered" evidence="1">
    <location>
        <begin position="137"/>
        <end position="163"/>
    </location>
</feature>
<feature type="region of interest" description="Disordered" evidence="1">
    <location>
        <begin position="67"/>
        <end position="117"/>
    </location>
</feature>
<feature type="compositionally biased region" description="Polar residues" evidence="1">
    <location>
        <begin position="389"/>
        <end position="400"/>
    </location>
</feature>
<reference evidence="2 3" key="1">
    <citation type="journal article" date="2023" name="Elife">
        <title>Identification of key yeast species and microbe-microbe interactions impacting larval growth of Drosophila in the wild.</title>
        <authorList>
            <person name="Mure A."/>
            <person name="Sugiura Y."/>
            <person name="Maeda R."/>
            <person name="Honda K."/>
            <person name="Sakurai N."/>
            <person name="Takahashi Y."/>
            <person name="Watada M."/>
            <person name="Katoh T."/>
            <person name="Gotoh A."/>
            <person name="Gotoh Y."/>
            <person name="Taniguchi I."/>
            <person name="Nakamura K."/>
            <person name="Hayashi T."/>
            <person name="Katayama T."/>
            <person name="Uemura T."/>
            <person name="Hattori Y."/>
        </authorList>
    </citation>
    <scope>NUCLEOTIDE SEQUENCE [LARGE SCALE GENOMIC DNA]</scope>
    <source>
        <strain evidence="2 3">KH-74</strain>
    </source>
</reference>
<feature type="compositionally biased region" description="Polar residues" evidence="1">
    <location>
        <begin position="177"/>
        <end position="194"/>
    </location>
</feature>
<comment type="caution">
    <text evidence="2">The sequence shown here is derived from an EMBL/GenBank/DDBJ whole genome shotgun (WGS) entry which is preliminary data.</text>
</comment>
<dbReference type="InterPro" id="IPR021216">
    <property type="entry name" value="DUF2722"/>
</dbReference>
<feature type="compositionally biased region" description="Basic and acidic residues" evidence="1">
    <location>
        <begin position="359"/>
        <end position="368"/>
    </location>
</feature>
<sequence>MTDSNRIDPDPDGGSGSSRELELQIEQERTKQLQFRLENTQKTIELLQLTARLGVQPQELASLLALTGGSTSGNSDRGRGSVSSAGSGSGTAPPQQFKFPATNSTRSASPARGRVHSPARIGAQAVASLAYHPDGSAALSPTSATHPAAGSNVTIKEEPTSPRSQVKLATFHNYTSSAGANNAVPGSSAHNSQARHIGHSRNMSLPSLSKFAQDSRNIPPTMTSILSFNNVSNNSSSNTEIEKPSPSHPAKIKILGDSNGPSANPTQWRTHKKHRRTRSASGFGVIDLNVIDEAKRKAIISSILSTTKPLPPLKPMPKNTDSHTVPVLAQPSNKHSEGGNVGTTATTATTTAAAPGTQPREDFDERTCSETSSSSRCASPAHYVHTKTHTASSVQQLLND</sequence>
<dbReference type="Pfam" id="PF10846">
    <property type="entry name" value="DUF2722"/>
    <property type="match status" value="2"/>
</dbReference>
<feature type="compositionally biased region" description="Polar residues" evidence="1">
    <location>
        <begin position="259"/>
        <end position="268"/>
    </location>
</feature>
<feature type="region of interest" description="Disordered" evidence="1">
    <location>
        <begin position="255"/>
        <end position="278"/>
    </location>
</feature>
<feature type="region of interest" description="Disordered" evidence="1">
    <location>
        <begin position="1"/>
        <end position="22"/>
    </location>
</feature>
<evidence type="ECO:0000256" key="1">
    <source>
        <dbReference type="SAM" id="MobiDB-lite"/>
    </source>
</evidence>
<feature type="region of interest" description="Disordered" evidence="1">
    <location>
        <begin position="307"/>
        <end position="400"/>
    </location>
</feature>
<feature type="compositionally biased region" description="Basic residues" evidence="1">
    <location>
        <begin position="269"/>
        <end position="278"/>
    </location>
</feature>
<feature type="region of interest" description="Disordered" evidence="1">
    <location>
        <begin position="177"/>
        <end position="196"/>
    </location>
</feature>
<organism evidence="2 3">
    <name type="scientific">Maudiozyma humilis</name>
    <name type="common">Sour dough yeast</name>
    <name type="synonym">Kazachstania humilis</name>
    <dbReference type="NCBI Taxonomy" id="51915"/>
    <lineage>
        <taxon>Eukaryota</taxon>
        <taxon>Fungi</taxon>
        <taxon>Dikarya</taxon>
        <taxon>Ascomycota</taxon>
        <taxon>Saccharomycotina</taxon>
        <taxon>Saccharomycetes</taxon>
        <taxon>Saccharomycetales</taxon>
        <taxon>Saccharomycetaceae</taxon>
        <taxon>Maudiozyma</taxon>
    </lineage>
</organism>
<proteinExistence type="predicted"/>
<dbReference type="Proteomes" id="UP001377567">
    <property type="component" value="Unassembled WGS sequence"/>
</dbReference>
<accession>A0AAV5RZB3</accession>
<keyword evidence="3" id="KW-1185">Reference proteome</keyword>
<evidence type="ECO:0000313" key="2">
    <source>
        <dbReference type="EMBL" id="GMM56808.1"/>
    </source>
</evidence>